<protein>
    <recommendedName>
        <fullName evidence="1">HTH cro/C1-type domain-containing protein</fullName>
    </recommendedName>
</protein>
<dbReference type="Proteomes" id="UP000189475">
    <property type="component" value="Unassembled WGS sequence"/>
</dbReference>
<keyword evidence="3" id="KW-1185">Reference proteome</keyword>
<dbReference type="PROSITE" id="PS50943">
    <property type="entry name" value="HTH_CROC1"/>
    <property type="match status" value="1"/>
</dbReference>
<feature type="domain" description="HTH cro/C1-type" evidence="1">
    <location>
        <begin position="21"/>
        <end position="70"/>
    </location>
</feature>
<dbReference type="GO" id="GO:0003677">
    <property type="term" value="F:DNA binding"/>
    <property type="evidence" value="ECO:0007669"/>
    <property type="project" value="InterPro"/>
</dbReference>
<accession>A0A1R4B6N7</accession>
<dbReference type="RefSeq" id="WP_077314938.1">
    <property type="nucleotide sequence ID" value="NZ_AP024888.1"/>
</dbReference>
<dbReference type="OrthoDB" id="5916950at2"/>
<proteinExistence type="predicted"/>
<dbReference type="CDD" id="cd00093">
    <property type="entry name" value="HTH_XRE"/>
    <property type="match status" value="1"/>
</dbReference>
<evidence type="ECO:0000313" key="3">
    <source>
        <dbReference type="Proteomes" id="UP000189475"/>
    </source>
</evidence>
<sequence length="116" mass="13419">MELTQEDRTTLYNIWMSQKAKMQITQMEMAKRLGLTQVEFSRILRGDAEISMAFVTKFCKQLHIEPYSTLPTLKRAQMGNAVVQLQNRVVVDGQIQNVYINGNEVIIEYSHQPELV</sequence>
<organism evidence="2 3">
    <name type="scientific">Vibrio palustris</name>
    <dbReference type="NCBI Taxonomy" id="1918946"/>
    <lineage>
        <taxon>Bacteria</taxon>
        <taxon>Pseudomonadati</taxon>
        <taxon>Pseudomonadota</taxon>
        <taxon>Gammaproteobacteria</taxon>
        <taxon>Vibrionales</taxon>
        <taxon>Vibrionaceae</taxon>
        <taxon>Vibrio</taxon>
    </lineage>
</organism>
<dbReference type="SUPFAM" id="SSF47413">
    <property type="entry name" value="lambda repressor-like DNA-binding domains"/>
    <property type="match status" value="1"/>
</dbReference>
<gene>
    <name evidence="2" type="ORF">VPAL9027_02578</name>
</gene>
<dbReference type="InterPro" id="IPR010982">
    <property type="entry name" value="Lambda_DNA-bd_dom_sf"/>
</dbReference>
<evidence type="ECO:0000259" key="1">
    <source>
        <dbReference type="PROSITE" id="PS50943"/>
    </source>
</evidence>
<evidence type="ECO:0000313" key="2">
    <source>
        <dbReference type="EMBL" id="SJL84587.1"/>
    </source>
</evidence>
<dbReference type="STRING" id="1918946.VPAL9027_02578"/>
<reference evidence="2 3" key="1">
    <citation type="submission" date="2017-02" db="EMBL/GenBank/DDBJ databases">
        <authorList>
            <person name="Peterson S.W."/>
        </authorList>
    </citation>
    <scope>NUCLEOTIDE SEQUENCE [LARGE SCALE GENOMIC DNA]</scope>
    <source>
        <strain evidence="2 3">CECT 9027</strain>
    </source>
</reference>
<dbReference type="InterPro" id="IPR001387">
    <property type="entry name" value="Cro/C1-type_HTH"/>
</dbReference>
<name>A0A1R4B6N7_9VIBR</name>
<dbReference type="AlphaFoldDB" id="A0A1R4B6N7"/>
<dbReference type="EMBL" id="FUFT01000005">
    <property type="protein sequence ID" value="SJL84587.1"/>
    <property type="molecule type" value="Genomic_DNA"/>
</dbReference>
<dbReference type="Gene3D" id="1.10.260.40">
    <property type="entry name" value="lambda repressor-like DNA-binding domains"/>
    <property type="match status" value="1"/>
</dbReference>